<dbReference type="InterPro" id="IPR019176">
    <property type="entry name" value="Cytochrome_B561-rel"/>
</dbReference>
<dbReference type="Proteomes" id="UP000095287">
    <property type="component" value="Unplaced"/>
</dbReference>
<feature type="compositionally biased region" description="Polar residues" evidence="1">
    <location>
        <begin position="1"/>
        <end position="21"/>
    </location>
</feature>
<feature type="region of interest" description="Disordered" evidence="1">
    <location>
        <begin position="1"/>
        <end position="26"/>
    </location>
</feature>
<reference evidence="3" key="1">
    <citation type="submission" date="2016-11" db="UniProtKB">
        <authorList>
            <consortium name="WormBaseParasite"/>
        </authorList>
    </citation>
    <scope>IDENTIFICATION</scope>
</reference>
<dbReference type="GO" id="GO:0016020">
    <property type="term" value="C:membrane"/>
    <property type="evidence" value="ECO:0007669"/>
    <property type="project" value="TreeGrafter"/>
</dbReference>
<evidence type="ECO:0000256" key="1">
    <source>
        <dbReference type="SAM" id="MobiDB-lite"/>
    </source>
</evidence>
<protein>
    <submittedName>
        <fullName evidence="3">SH2 domain-containing protein</fullName>
    </submittedName>
</protein>
<name>A0A1I8APS1_9BILA</name>
<evidence type="ECO:0000313" key="2">
    <source>
        <dbReference type="Proteomes" id="UP000095287"/>
    </source>
</evidence>
<proteinExistence type="predicted"/>
<sequence>MQSERSTTELYPRSQQYSSSGEDGVPTRCVTANFESKQVGRGNTHIIMNQEGWLNDSGSIPPGRIPNAKDIFNISTRDQLQSFLRDRIAYAAEKNCALTVPPVHQMNLPEAKKYEVANDARDDGDKYEMEFINGNVMLNISKDWNPPELKEDHYRTASSSQENLVHSILKKKKDAPVDAEWTRNSDSWERRRAASVTAQDAAVVFERKLSGTQSLSLKLTHLNNFAIFKKYEVDELFLRVCEDRMRVWIRNSVIKPLHDEITAFNDLITREKITPHIKVGHTSLEHLQQALNSYHALHSTVLPYLMPYLRAIPNQEYLVSRVKQLASDIAMREFKWQSGSNAPTTSDGKTTAWNEQLPTDSELVWQLFCVFMDTQMTPQSLAIMEADIQKPFTNSYTHSKTVRITPIQKYPHAFYISMASSSPPHFELYTDGGRTVIEYGKGSCNLFKILVLFFRHAQLYNNDCIDQIHLGSGSLNVSRIFASYL</sequence>
<evidence type="ECO:0000313" key="3">
    <source>
        <dbReference type="WBParaSite" id="L893_g7812.t1"/>
    </source>
</evidence>
<accession>A0A1I8APS1</accession>
<dbReference type="Pfam" id="PF09786">
    <property type="entry name" value="CytochromB561_N"/>
    <property type="match status" value="1"/>
</dbReference>
<organism evidence="2 3">
    <name type="scientific">Steinernema glaseri</name>
    <dbReference type="NCBI Taxonomy" id="37863"/>
    <lineage>
        <taxon>Eukaryota</taxon>
        <taxon>Metazoa</taxon>
        <taxon>Ecdysozoa</taxon>
        <taxon>Nematoda</taxon>
        <taxon>Chromadorea</taxon>
        <taxon>Rhabditida</taxon>
        <taxon>Tylenchina</taxon>
        <taxon>Panagrolaimomorpha</taxon>
        <taxon>Strongyloidoidea</taxon>
        <taxon>Steinernematidae</taxon>
        <taxon>Steinernema</taxon>
    </lineage>
</organism>
<dbReference type="WBParaSite" id="L893_g7812.t1">
    <property type="protein sequence ID" value="L893_g7812.t1"/>
    <property type="gene ID" value="L893_g7812"/>
</dbReference>
<dbReference type="PANTHER" id="PTHR21780:SF0">
    <property type="entry name" value="TRANSMEMBRANE PROTEIN 209"/>
    <property type="match status" value="1"/>
</dbReference>
<keyword evidence="2" id="KW-1185">Reference proteome</keyword>
<dbReference type="PANTHER" id="PTHR21780">
    <property type="entry name" value="TRANSMEMBRANE PROTEIN 209"/>
    <property type="match status" value="1"/>
</dbReference>
<dbReference type="AlphaFoldDB" id="A0A1I8APS1"/>